<dbReference type="Gene3D" id="4.10.280.10">
    <property type="entry name" value="Helix-loop-helix DNA-binding domain"/>
    <property type="match status" value="1"/>
</dbReference>
<dbReference type="InterPro" id="IPR011598">
    <property type="entry name" value="bHLH_dom"/>
</dbReference>
<dbReference type="Proteomes" id="UP000050795">
    <property type="component" value="Unassembled WGS sequence"/>
</dbReference>
<organism evidence="3 4">
    <name type="scientific">Trichobilharzia regenti</name>
    <name type="common">Nasal bird schistosome</name>
    <dbReference type="NCBI Taxonomy" id="157069"/>
    <lineage>
        <taxon>Eukaryota</taxon>
        <taxon>Metazoa</taxon>
        <taxon>Spiralia</taxon>
        <taxon>Lophotrochozoa</taxon>
        <taxon>Platyhelminthes</taxon>
        <taxon>Trematoda</taxon>
        <taxon>Digenea</taxon>
        <taxon>Strigeidida</taxon>
        <taxon>Schistosomatoidea</taxon>
        <taxon>Schistosomatidae</taxon>
        <taxon>Trichobilharzia</taxon>
    </lineage>
</organism>
<dbReference type="SUPFAM" id="SSF47459">
    <property type="entry name" value="HLH, helix-loop-helix DNA-binding domain"/>
    <property type="match status" value="1"/>
</dbReference>
<feature type="region of interest" description="Disordered" evidence="1">
    <location>
        <begin position="153"/>
        <end position="185"/>
    </location>
</feature>
<keyword evidence="3" id="KW-1185">Reference proteome</keyword>
<feature type="domain" description="BHLH" evidence="2">
    <location>
        <begin position="74"/>
        <end position="121"/>
    </location>
</feature>
<reference evidence="4" key="2">
    <citation type="submission" date="2023-11" db="UniProtKB">
        <authorList>
            <consortium name="WormBaseParasite"/>
        </authorList>
    </citation>
    <scope>IDENTIFICATION</scope>
</reference>
<dbReference type="GO" id="GO:0046983">
    <property type="term" value="F:protein dimerization activity"/>
    <property type="evidence" value="ECO:0007669"/>
    <property type="project" value="InterPro"/>
</dbReference>
<protein>
    <submittedName>
        <fullName evidence="4">Rho-GAP domain-containing protein</fullName>
    </submittedName>
</protein>
<evidence type="ECO:0000259" key="2">
    <source>
        <dbReference type="Pfam" id="PF00010"/>
    </source>
</evidence>
<accession>A0AA85JWK7</accession>
<evidence type="ECO:0000313" key="4">
    <source>
        <dbReference type="WBParaSite" id="TREG1_50070.2"/>
    </source>
</evidence>
<dbReference type="WBParaSite" id="TREG1_50070.2">
    <property type="protein sequence ID" value="TREG1_50070.2"/>
    <property type="gene ID" value="TREG1_50070"/>
</dbReference>
<evidence type="ECO:0000313" key="3">
    <source>
        <dbReference type="Proteomes" id="UP000050795"/>
    </source>
</evidence>
<sequence>MDMSLCVITCQKDYQLFTYKQTEKKKMNHNIYKTADQSIINPCQTSTPITCDKSKGKRRGRRSTIPPEYREQTRRIKKQNLERRRRACISDKMNALHNLAMDLIGEDPTQHQKIEKTDILNICHNVFANVVAIVNEQPDIRERVNQLRNEFHDKLNSNQSNSSKDKDSNINNNDSNEKKNSTDLIPFTYPMDTRLHNQHYNDKHRSVMRSLNSNDIGSLQLTSHQNAQNFSGKYHPIINTPVASTDRSNNSLLLITPCSQSVDSGIEDIENTPISISSSLQSIDCVIGIQQKKIPRHDYYHHSYSYSYDPDQSNEVEVNEQVIDLSFKKQKQIMNTHQFQSTNTQNVWRPYLD</sequence>
<proteinExistence type="predicted"/>
<dbReference type="AlphaFoldDB" id="A0AA85JWK7"/>
<evidence type="ECO:0000256" key="1">
    <source>
        <dbReference type="SAM" id="MobiDB-lite"/>
    </source>
</evidence>
<reference evidence="3" key="1">
    <citation type="submission" date="2022-06" db="EMBL/GenBank/DDBJ databases">
        <authorList>
            <person name="Berger JAMES D."/>
            <person name="Berger JAMES D."/>
        </authorList>
    </citation>
    <scope>NUCLEOTIDE SEQUENCE [LARGE SCALE GENOMIC DNA]</scope>
</reference>
<dbReference type="Pfam" id="PF00010">
    <property type="entry name" value="HLH"/>
    <property type="match status" value="1"/>
</dbReference>
<name>A0AA85JWK7_TRIRE</name>
<dbReference type="InterPro" id="IPR036638">
    <property type="entry name" value="HLH_DNA-bd_sf"/>
</dbReference>